<dbReference type="EMBL" id="CH473986">
    <property type="protein sequence ID" value="EDL94314.1"/>
    <property type="molecule type" value="Genomic_DNA"/>
</dbReference>
<evidence type="ECO:0000313" key="2">
    <source>
        <dbReference type="Proteomes" id="UP000234681"/>
    </source>
</evidence>
<accession>A6JHJ0</accession>
<gene>
    <name evidence="1" type="ORF">rCG_57461</name>
</gene>
<evidence type="ECO:0000313" key="1">
    <source>
        <dbReference type="EMBL" id="EDL94314.1"/>
    </source>
</evidence>
<reference evidence="2" key="1">
    <citation type="submission" date="2005-09" db="EMBL/GenBank/DDBJ databases">
        <authorList>
            <person name="Mural R.J."/>
            <person name="Li P.W."/>
            <person name="Adams M.D."/>
            <person name="Amanatides P.G."/>
            <person name="Baden-Tillson H."/>
            <person name="Barnstead M."/>
            <person name="Chin S.H."/>
            <person name="Dew I."/>
            <person name="Evans C.A."/>
            <person name="Ferriera S."/>
            <person name="Flanigan M."/>
            <person name="Fosler C."/>
            <person name="Glodek A."/>
            <person name="Gu Z."/>
            <person name="Holt R.A."/>
            <person name="Jennings D."/>
            <person name="Kraft C.L."/>
            <person name="Lu F."/>
            <person name="Nguyen T."/>
            <person name="Nusskern D.R."/>
            <person name="Pfannkoch C.M."/>
            <person name="Sitter C."/>
            <person name="Sutton G.G."/>
            <person name="Venter J.C."/>
            <person name="Wang Z."/>
            <person name="Woodage T."/>
            <person name="Zheng X.H."/>
            <person name="Zhong F."/>
        </authorList>
    </citation>
    <scope>NUCLEOTIDE SEQUENCE [LARGE SCALE GENOMIC DNA]</scope>
    <source>
        <strain>BN</strain>
        <strain evidence="2">Sprague-Dawley</strain>
    </source>
</reference>
<protein>
    <submittedName>
        <fullName evidence="1">RCG57461</fullName>
    </submittedName>
</protein>
<sequence length="72" mass="8363">MDHLTLDKGFSFNHLNLTNTIKSYDIFLHKRNPVSHPNKYLGYTAPFQLDSCPASFGFFYSLPWSHYLLHSA</sequence>
<name>A6JHJ0_RAT</name>
<dbReference type="AlphaFoldDB" id="A6JHJ0"/>
<organism evidence="1 2">
    <name type="scientific">Rattus norvegicus</name>
    <name type="common">Rat</name>
    <dbReference type="NCBI Taxonomy" id="10116"/>
    <lineage>
        <taxon>Eukaryota</taxon>
        <taxon>Metazoa</taxon>
        <taxon>Chordata</taxon>
        <taxon>Craniata</taxon>
        <taxon>Vertebrata</taxon>
        <taxon>Euteleostomi</taxon>
        <taxon>Mammalia</taxon>
        <taxon>Eutheria</taxon>
        <taxon>Euarchontoglires</taxon>
        <taxon>Glires</taxon>
        <taxon>Rodentia</taxon>
        <taxon>Myomorpha</taxon>
        <taxon>Muroidea</taxon>
        <taxon>Muridae</taxon>
        <taxon>Murinae</taxon>
        <taxon>Rattus</taxon>
    </lineage>
</organism>
<dbReference type="Proteomes" id="UP000234681">
    <property type="component" value="Chromosome 1"/>
</dbReference>
<proteinExistence type="predicted"/>